<dbReference type="STRING" id="6265.A0A0B2VB03"/>
<evidence type="ECO:0000256" key="5">
    <source>
        <dbReference type="ARBA" id="ARBA00022989"/>
    </source>
</evidence>
<protein>
    <submittedName>
        <fullName evidence="9">Gamma-secretase subunit aph-1</fullName>
    </submittedName>
</protein>
<name>A0A0B2VB03_TOXCA</name>
<feature type="transmembrane region" description="Helical" evidence="8">
    <location>
        <begin position="62"/>
        <end position="85"/>
    </location>
</feature>
<organism evidence="9 10">
    <name type="scientific">Toxocara canis</name>
    <name type="common">Canine roundworm</name>
    <dbReference type="NCBI Taxonomy" id="6265"/>
    <lineage>
        <taxon>Eukaryota</taxon>
        <taxon>Metazoa</taxon>
        <taxon>Ecdysozoa</taxon>
        <taxon>Nematoda</taxon>
        <taxon>Chromadorea</taxon>
        <taxon>Rhabditida</taxon>
        <taxon>Spirurina</taxon>
        <taxon>Ascaridomorpha</taxon>
        <taxon>Ascaridoidea</taxon>
        <taxon>Toxocaridae</taxon>
        <taxon>Toxocara</taxon>
    </lineage>
</organism>
<evidence type="ECO:0000256" key="1">
    <source>
        <dbReference type="ARBA" id="ARBA00004141"/>
    </source>
</evidence>
<evidence type="ECO:0000256" key="7">
    <source>
        <dbReference type="SAM" id="MobiDB-lite"/>
    </source>
</evidence>
<dbReference type="OrthoDB" id="6507463at2759"/>
<keyword evidence="10" id="KW-1185">Reference proteome</keyword>
<evidence type="ECO:0000313" key="10">
    <source>
        <dbReference type="Proteomes" id="UP000031036"/>
    </source>
</evidence>
<sequence length="211" mass="23155">MTAYAGIAYLLFAFSPALAIFHKVIASDPLRIILFVLGGLSRMAASGMHISGVHTLHHARHILAVVCGLGMGVMAALFLVINVIADFWGDGTVGLPATIPEVAEQFDVKLFAKDEKFPSFWNRSGFTTQTAVLCAQLFILVVNAVYSCRVVGFTWQMAKQMPSTAMKHIYALLTCKKDCRRNNAESTPGNNINNSRRTRNTENREPHAVNT</sequence>
<dbReference type="AlphaFoldDB" id="A0A0B2VB03"/>
<dbReference type="OMA" id="LVWFIAM"/>
<dbReference type="GO" id="GO:0016485">
    <property type="term" value="P:protein processing"/>
    <property type="evidence" value="ECO:0007669"/>
    <property type="project" value="InterPro"/>
</dbReference>
<dbReference type="PANTHER" id="PTHR12889">
    <property type="entry name" value="GAMMA-SECRETASE SUBUNIT APH-1"/>
    <property type="match status" value="1"/>
</dbReference>
<feature type="transmembrane region" description="Helical" evidence="8">
    <location>
        <begin position="29"/>
        <end position="50"/>
    </location>
</feature>
<reference evidence="9 10" key="1">
    <citation type="submission" date="2014-11" db="EMBL/GenBank/DDBJ databases">
        <title>Genetic blueprint of the zoonotic pathogen Toxocara canis.</title>
        <authorList>
            <person name="Zhu X.-Q."/>
            <person name="Korhonen P.K."/>
            <person name="Cai H."/>
            <person name="Young N.D."/>
            <person name="Nejsum P."/>
            <person name="von Samson-Himmelstjerna G."/>
            <person name="Boag P.R."/>
            <person name="Tan P."/>
            <person name="Li Q."/>
            <person name="Min J."/>
            <person name="Yang Y."/>
            <person name="Wang X."/>
            <person name="Fang X."/>
            <person name="Hall R.S."/>
            <person name="Hofmann A."/>
            <person name="Sternberg P.W."/>
            <person name="Jex A.R."/>
            <person name="Gasser R.B."/>
        </authorList>
    </citation>
    <scope>NUCLEOTIDE SEQUENCE [LARGE SCALE GENOMIC DNA]</scope>
    <source>
        <strain evidence="9">PN_DK_2014</strain>
    </source>
</reference>
<evidence type="ECO:0000256" key="4">
    <source>
        <dbReference type="ARBA" id="ARBA00022976"/>
    </source>
</evidence>
<dbReference type="InterPro" id="IPR009294">
    <property type="entry name" value="Aph-1"/>
</dbReference>
<feature type="region of interest" description="Disordered" evidence="7">
    <location>
        <begin position="183"/>
        <end position="211"/>
    </location>
</feature>
<keyword evidence="4" id="KW-0914">Notch signaling pathway</keyword>
<keyword evidence="5 8" id="KW-1133">Transmembrane helix</keyword>
<feature type="compositionally biased region" description="Basic and acidic residues" evidence="7">
    <location>
        <begin position="199"/>
        <end position="211"/>
    </location>
</feature>
<keyword evidence="6 8" id="KW-0472">Membrane</keyword>
<evidence type="ECO:0000256" key="8">
    <source>
        <dbReference type="SAM" id="Phobius"/>
    </source>
</evidence>
<evidence type="ECO:0000256" key="6">
    <source>
        <dbReference type="ARBA" id="ARBA00023136"/>
    </source>
</evidence>
<evidence type="ECO:0000256" key="2">
    <source>
        <dbReference type="ARBA" id="ARBA00005577"/>
    </source>
</evidence>
<dbReference type="Proteomes" id="UP000031036">
    <property type="component" value="Unassembled WGS sequence"/>
</dbReference>
<dbReference type="EMBL" id="JPKZ01002073">
    <property type="protein sequence ID" value="KHN78637.1"/>
    <property type="molecule type" value="Genomic_DNA"/>
</dbReference>
<accession>A0A0B2VB03</accession>
<comment type="similarity">
    <text evidence="2">Belongs to the APH-1 family.</text>
</comment>
<feature type="transmembrane region" description="Helical" evidence="8">
    <location>
        <begin position="130"/>
        <end position="151"/>
    </location>
</feature>
<proteinExistence type="inferred from homology"/>
<gene>
    <name evidence="9" type="primary">aph-1</name>
    <name evidence="9" type="ORF">Tcan_17501</name>
</gene>
<evidence type="ECO:0000313" key="9">
    <source>
        <dbReference type="EMBL" id="KHN78637.1"/>
    </source>
</evidence>
<comment type="caution">
    <text evidence="9">The sequence shown here is derived from an EMBL/GenBank/DDBJ whole genome shotgun (WGS) entry which is preliminary data.</text>
</comment>
<dbReference type="Pfam" id="PF06105">
    <property type="entry name" value="Aph-1"/>
    <property type="match status" value="2"/>
</dbReference>
<keyword evidence="3 8" id="KW-0812">Transmembrane</keyword>
<dbReference type="GO" id="GO:0007219">
    <property type="term" value="P:Notch signaling pathway"/>
    <property type="evidence" value="ECO:0007669"/>
    <property type="project" value="UniProtKB-KW"/>
</dbReference>
<evidence type="ECO:0000256" key="3">
    <source>
        <dbReference type="ARBA" id="ARBA00022692"/>
    </source>
</evidence>
<dbReference type="GO" id="GO:0016020">
    <property type="term" value="C:membrane"/>
    <property type="evidence" value="ECO:0007669"/>
    <property type="project" value="UniProtKB-SubCell"/>
</dbReference>
<comment type="subcellular location">
    <subcellularLocation>
        <location evidence="1">Membrane</location>
        <topology evidence="1">Multi-pass membrane protein</topology>
    </subcellularLocation>
</comment>